<keyword evidence="3" id="KW-0378">Hydrolase</keyword>
<keyword evidence="3" id="KW-0269">Exonuclease</keyword>
<dbReference type="GO" id="GO:0004519">
    <property type="term" value="F:endonuclease activity"/>
    <property type="evidence" value="ECO:0007669"/>
    <property type="project" value="UniProtKB-KW"/>
</dbReference>
<dbReference type="AlphaFoldDB" id="A0A2T1C088"/>
<feature type="transmembrane region" description="Helical" evidence="1">
    <location>
        <begin position="25"/>
        <end position="44"/>
    </location>
</feature>
<evidence type="ECO:0000313" key="4">
    <source>
        <dbReference type="Proteomes" id="UP000238762"/>
    </source>
</evidence>
<reference evidence="3 4" key="1">
    <citation type="submission" date="2018-02" db="EMBL/GenBank/DDBJ databases">
        <authorList>
            <person name="Cohen D.B."/>
            <person name="Kent A.D."/>
        </authorList>
    </citation>
    <scope>NUCLEOTIDE SEQUENCE [LARGE SCALE GENOMIC DNA]</scope>
    <source>
        <strain evidence="3 4">CCAP 1448/3</strain>
    </source>
</reference>
<organism evidence="3 4">
    <name type="scientific">Merismopedia glauca CCAP 1448/3</name>
    <dbReference type="NCBI Taxonomy" id="1296344"/>
    <lineage>
        <taxon>Bacteria</taxon>
        <taxon>Bacillati</taxon>
        <taxon>Cyanobacteriota</taxon>
        <taxon>Cyanophyceae</taxon>
        <taxon>Synechococcales</taxon>
        <taxon>Merismopediaceae</taxon>
        <taxon>Merismopedia</taxon>
    </lineage>
</organism>
<feature type="domain" description="Phytase-like" evidence="2">
    <location>
        <begin position="74"/>
        <end position="396"/>
    </location>
</feature>
<dbReference type="OrthoDB" id="292013at2"/>
<dbReference type="InterPro" id="IPR027372">
    <property type="entry name" value="Phytase-like_dom"/>
</dbReference>
<evidence type="ECO:0000256" key="1">
    <source>
        <dbReference type="SAM" id="Phobius"/>
    </source>
</evidence>
<dbReference type="PANTHER" id="PTHR37957">
    <property type="entry name" value="BLR7070 PROTEIN"/>
    <property type="match status" value="1"/>
</dbReference>
<keyword evidence="1" id="KW-0472">Membrane</keyword>
<evidence type="ECO:0000259" key="2">
    <source>
        <dbReference type="Pfam" id="PF13449"/>
    </source>
</evidence>
<keyword evidence="4" id="KW-1185">Reference proteome</keyword>
<gene>
    <name evidence="3" type="ORF">C7B64_17060</name>
</gene>
<dbReference type="PANTHER" id="PTHR37957:SF1">
    <property type="entry name" value="PHYTASE-LIKE DOMAIN-CONTAINING PROTEIN"/>
    <property type="match status" value="1"/>
</dbReference>
<keyword evidence="3" id="KW-0255">Endonuclease</keyword>
<protein>
    <submittedName>
        <fullName evidence="3">Endonuclease/exonuclease/phosphatase</fullName>
    </submittedName>
</protein>
<keyword evidence="1" id="KW-0812">Transmembrane</keyword>
<evidence type="ECO:0000313" key="3">
    <source>
        <dbReference type="EMBL" id="PSB01695.1"/>
    </source>
</evidence>
<keyword evidence="3" id="KW-0540">Nuclease</keyword>
<dbReference type="Pfam" id="PF13449">
    <property type="entry name" value="Phytase-like"/>
    <property type="match status" value="1"/>
</dbReference>
<dbReference type="SUPFAM" id="SSF82171">
    <property type="entry name" value="DPP6 N-terminal domain-like"/>
    <property type="match status" value="1"/>
</dbReference>
<dbReference type="EMBL" id="PVWJ01000093">
    <property type="protein sequence ID" value="PSB01695.1"/>
    <property type="molecule type" value="Genomic_DNA"/>
</dbReference>
<proteinExistence type="predicted"/>
<reference evidence="3 4" key="2">
    <citation type="submission" date="2018-03" db="EMBL/GenBank/DDBJ databases">
        <title>The ancient ancestry and fast evolution of plastids.</title>
        <authorList>
            <person name="Moore K.R."/>
            <person name="Magnabosco C."/>
            <person name="Momper L."/>
            <person name="Gold D.A."/>
            <person name="Bosak T."/>
            <person name="Fournier G.P."/>
        </authorList>
    </citation>
    <scope>NUCLEOTIDE SEQUENCE [LARGE SCALE GENOMIC DNA]</scope>
    <source>
        <strain evidence="3 4">CCAP 1448/3</strain>
    </source>
</reference>
<dbReference type="GO" id="GO:0004527">
    <property type="term" value="F:exonuclease activity"/>
    <property type="evidence" value="ECO:0007669"/>
    <property type="project" value="UniProtKB-KW"/>
</dbReference>
<accession>A0A2T1C088</accession>
<dbReference type="Proteomes" id="UP000238762">
    <property type="component" value="Unassembled WGS sequence"/>
</dbReference>
<name>A0A2T1C088_9CYAN</name>
<keyword evidence="1" id="KW-1133">Transmembrane helix</keyword>
<comment type="caution">
    <text evidence="3">The sequence shown here is derived from an EMBL/GenBank/DDBJ whole genome shotgun (WGS) entry which is preliminary data.</text>
</comment>
<dbReference type="RefSeq" id="WP_106289858.1">
    <property type="nucleotide sequence ID" value="NZ_CAWNTC010000121.1"/>
</dbReference>
<sequence length="414" mass="46696">MSQIHYRITKDSSAKRRFSIFKSKWFQIFTIFLVAIVFNFGIFVRNTTSENIFLNLSLDFIGEYDLPKGKFENTTIGGLSGLTYDPEIDRFYAVSDDRGFGTPARFYTLKLVWDESSKTQVKLKKFEIEKVTFLTDRDGSYFSKGGTDTEGIALTPGKTLFISSEGDNNRNIPPFISEFDLSTGRKIQDLTLPHKYLPQFTTINGKQQLFNGIQNNVGFESLSISPDGEPFRIYAATESNLFQDRDIPELTRHEAKTEYQGGVRCRFLHYLVSNNSPTLIGEYIYQLDYAPFGAIKHGLADILALDGDGHFLTLERSAGILGFGIKLYQTVISDATDVSQFSTINNRGSSIKFMPKKLALKVNNLNIALDNLEGITFGPKLPDGSKSILLISDDNFRNAEKTQILLFRLVERSQ</sequence>